<evidence type="ECO:0000313" key="4">
    <source>
        <dbReference type="RefSeq" id="XP_028966831.1"/>
    </source>
</evidence>
<feature type="compositionally biased region" description="Low complexity" evidence="1">
    <location>
        <begin position="309"/>
        <end position="336"/>
    </location>
</feature>
<feature type="domain" description="FHA" evidence="2">
    <location>
        <begin position="25"/>
        <end position="93"/>
    </location>
</feature>
<feature type="compositionally biased region" description="Low complexity" evidence="1">
    <location>
        <begin position="777"/>
        <end position="788"/>
    </location>
</feature>
<feature type="region of interest" description="Disordered" evidence="1">
    <location>
        <begin position="101"/>
        <end position="178"/>
    </location>
</feature>
<feature type="compositionally biased region" description="Low complexity" evidence="1">
    <location>
        <begin position="541"/>
        <end position="576"/>
    </location>
</feature>
<feature type="compositionally biased region" description="Low complexity" evidence="1">
    <location>
        <begin position="1355"/>
        <end position="1368"/>
    </location>
</feature>
<evidence type="ECO:0000259" key="2">
    <source>
        <dbReference type="Pfam" id="PF00498"/>
    </source>
</evidence>
<feature type="compositionally biased region" description="Basic and acidic residues" evidence="1">
    <location>
        <begin position="1385"/>
        <end position="1396"/>
    </location>
</feature>
<dbReference type="GeneID" id="100900921"/>
<feature type="compositionally biased region" description="Low complexity" evidence="1">
    <location>
        <begin position="207"/>
        <end position="222"/>
    </location>
</feature>
<feature type="region of interest" description="Disordered" evidence="1">
    <location>
        <begin position="402"/>
        <end position="424"/>
    </location>
</feature>
<feature type="region of interest" description="Disordered" evidence="1">
    <location>
        <begin position="198"/>
        <end position="229"/>
    </location>
</feature>
<feature type="compositionally biased region" description="Basic residues" evidence="1">
    <location>
        <begin position="1165"/>
        <end position="1176"/>
    </location>
</feature>
<dbReference type="SMART" id="SM01295">
    <property type="entry name" value="K167R"/>
    <property type="match status" value="1"/>
</dbReference>
<feature type="compositionally biased region" description="Basic residues" evidence="1">
    <location>
        <begin position="1238"/>
        <end position="1247"/>
    </location>
</feature>
<feature type="compositionally biased region" description="Low complexity" evidence="1">
    <location>
        <begin position="402"/>
        <end position="415"/>
    </location>
</feature>
<dbReference type="GO" id="GO:0051983">
    <property type="term" value="P:regulation of chromosome segregation"/>
    <property type="evidence" value="ECO:0007669"/>
    <property type="project" value="TreeGrafter"/>
</dbReference>
<feature type="compositionally biased region" description="Low complexity" evidence="1">
    <location>
        <begin position="1062"/>
        <end position="1079"/>
    </location>
</feature>
<dbReference type="InterPro" id="IPR012568">
    <property type="entry name" value="KI67R"/>
</dbReference>
<dbReference type="SUPFAM" id="SSF49879">
    <property type="entry name" value="SMAD/FHA domain"/>
    <property type="match status" value="1"/>
</dbReference>
<sequence>MLFGKLHVIKRDGGMGSEYPITEKIVIGSHPSVNVRLNVENVSERQCRIVPEAATKTLHLEVLDAVHATSVGGQRLNSGERRKLENGDIVVVGNRRFKIMYPKTNSDRKQRTPGLAVSSSRSAQKKRKSIFDSTPPIQAKTPGTPRDEARPDLSSSAATASTEGMKTPPKEMQPRASPRQLKGILSAKKNILVTRTPTMSPKVVRWGSPKYKSPSSPGTKPTKAPRNSTPAIVTRSPVVAMRKRSFGTLDEKIKKLAALPARRRSSTGPSAKPDTSIVDEVPETPETSHLVTDELSAVTDTPKHDLIIATTARRSSGASSSSEKQRNSAKMSLSSSRRSEPIKAPSIATPNSSKRFSTSNLSTVSSTSSASRRSRSNQSFRVSPIATPNAVGLKRLCSKSLRVSSSRSSTSSTSSRKSRQSFRVSPSVAEVLSSTMAASPNLVANGTTQPVDSFGSLSVSEADLSMFDGTLINDANENSTLKERRSSGSSSRQRNRVSRSPKGESLMEVDEFAVGAETELETPVGETPEIPQAADNEVDADSASVSSRRSSRLSSASSGKVSENAAPANEAGTAATSSGNQENKEPLKKTWAGVLKRSIASGSPFKVNQRKSFRLRSTVKNSVAKTLKKNQLQRALSTEIVAAFSTTGHALSPQTIYINKKLNNGSTLEAKTTPKRNSSLLNKTHDIELEMFVSPFNTPDNSEALERARDFVKRLPSTRKPKNPDDDASLSVSPGETSKPRRSGRSSGTSEIANEVPASDARDTVEECGLGAEPDTTRSSSISSRKSTNLQGVKKLLATPKEVKSPRNDLDCDMRGLKKMLATPKLTRSPENNLDTDFRGVKKLLSTPGNVSSPKNELDGSFGGVKKLLRTPKAVASPKNELDGNFTGVKKLLRTPREVVPPKNELDGNFTGVRKLLRTPKEVVSPKNELDANFTGVRKMLRTPKEIKSPENNLDCDYRGTKRLFKTPECAEERDGLGPNESALEGVRELLDSATPKRKPPSPVESKAKRRKPSTATKESEDLPVKVSEKSHLDNVIQEEEFTSRSPMARSRSKRGEKIELLEPLAETEPTKAKTPTKSGSKKTATKSKASTPAKSKTTRSRGKKAEQPADAEERVRPIVESSSELATESQNSADETQEKPETKTRSTRRKKVEFVELPEAKTPTGRRGRKPKTTKTVKPPGDESLPSETGQSEPESQHSEIETNSKRVPKRRTKRQAAEKGPQHDESETVDEDKSPAKRAVRSRRPKAADIETSQGTETPADSAAKTRRKATKPKTASKATAEEEKTETTILDQGIEVVDEEESANKTKRRGRRAVTKTEEVKTGETVQPTKRSRVVKSRGKKQEAEAGEETAPEAATESASESVVADIASEKETKSRSRKRKVQPDEGSPSKKVEPKKRAKKVEPEAPPSTSSTRVTRARRR</sequence>
<protein>
    <submittedName>
        <fullName evidence="4">Microtubule-associated protein futsch</fullName>
    </submittedName>
</protein>
<dbReference type="GO" id="GO:0005694">
    <property type="term" value="C:chromosome"/>
    <property type="evidence" value="ECO:0007669"/>
    <property type="project" value="TreeGrafter"/>
</dbReference>
<dbReference type="Pfam" id="PF00498">
    <property type="entry name" value="FHA"/>
    <property type="match status" value="1"/>
</dbReference>
<dbReference type="InterPro" id="IPR000253">
    <property type="entry name" value="FHA_dom"/>
</dbReference>
<feature type="region of interest" description="Disordered" evidence="1">
    <location>
        <begin position="967"/>
        <end position="1424"/>
    </location>
</feature>
<dbReference type="KEGG" id="goe:100900921"/>
<evidence type="ECO:0000313" key="3">
    <source>
        <dbReference type="Proteomes" id="UP000694867"/>
    </source>
</evidence>
<dbReference type="PANTHER" id="PTHR21603:SF18">
    <property type="entry name" value="ANTIGEN KI-67-LIKE PROTEIN"/>
    <property type="match status" value="1"/>
</dbReference>
<feature type="compositionally biased region" description="Low complexity" evidence="1">
    <location>
        <begin position="1087"/>
        <end position="1096"/>
    </location>
</feature>
<evidence type="ECO:0000256" key="1">
    <source>
        <dbReference type="SAM" id="MobiDB-lite"/>
    </source>
</evidence>
<organism evidence="3 4">
    <name type="scientific">Galendromus occidentalis</name>
    <name type="common">western predatory mite</name>
    <dbReference type="NCBI Taxonomy" id="34638"/>
    <lineage>
        <taxon>Eukaryota</taxon>
        <taxon>Metazoa</taxon>
        <taxon>Ecdysozoa</taxon>
        <taxon>Arthropoda</taxon>
        <taxon>Chelicerata</taxon>
        <taxon>Arachnida</taxon>
        <taxon>Acari</taxon>
        <taxon>Parasitiformes</taxon>
        <taxon>Mesostigmata</taxon>
        <taxon>Gamasina</taxon>
        <taxon>Phytoseioidea</taxon>
        <taxon>Phytoseiidae</taxon>
        <taxon>Typhlodrominae</taxon>
        <taxon>Galendromus</taxon>
    </lineage>
</organism>
<name>A0AAJ7SDP2_9ACAR</name>
<feature type="region of interest" description="Disordered" evidence="1">
    <location>
        <begin position="713"/>
        <end position="792"/>
    </location>
</feature>
<keyword evidence="3" id="KW-1185">Reference proteome</keyword>
<dbReference type="Proteomes" id="UP000694867">
    <property type="component" value="Unplaced"/>
</dbReference>
<dbReference type="GO" id="GO:0007088">
    <property type="term" value="P:regulation of mitotic nuclear division"/>
    <property type="evidence" value="ECO:0007669"/>
    <property type="project" value="TreeGrafter"/>
</dbReference>
<feature type="region of interest" description="Disordered" evidence="1">
    <location>
        <begin position="252"/>
        <end position="383"/>
    </location>
</feature>
<feature type="region of interest" description="Disordered" evidence="1">
    <location>
        <begin position="475"/>
        <end position="586"/>
    </location>
</feature>
<feature type="compositionally biased region" description="Basic and acidic residues" evidence="1">
    <location>
        <begin position="1217"/>
        <end position="1237"/>
    </location>
</feature>
<feature type="compositionally biased region" description="Basic and acidic residues" evidence="1">
    <location>
        <begin position="1196"/>
        <end position="1206"/>
    </location>
</feature>
<feature type="compositionally biased region" description="Basic residues" evidence="1">
    <location>
        <begin position="1308"/>
        <end position="1317"/>
    </location>
</feature>
<dbReference type="InterPro" id="IPR008984">
    <property type="entry name" value="SMAD_FHA_dom_sf"/>
</dbReference>
<dbReference type="RefSeq" id="XP_028966831.1">
    <property type="nucleotide sequence ID" value="XM_029110998.1"/>
</dbReference>
<dbReference type="GO" id="GO:0005634">
    <property type="term" value="C:nucleus"/>
    <property type="evidence" value="ECO:0007669"/>
    <property type="project" value="TreeGrafter"/>
</dbReference>
<dbReference type="CDD" id="cd22673">
    <property type="entry name" value="FHA_Ki67"/>
    <property type="match status" value="1"/>
</dbReference>
<feature type="compositionally biased region" description="Basic residues" evidence="1">
    <location>
        <begin position="1333"/>
        <end position="1342"/>
    </location>
</feature>
<proteinExistence type="predicted"/>
<feature type="compositionally biased region" description="Basic and acidic residues" evidence="1">
    <location>
        <begin position="1104"/>
        <end position="1118"/>
    </location>
</feature>
<feature type="compositionally biased region" description="Polar residues" evidence="1">
    <location>
        <begin position="1121"/>
        <end position="1135"/>
    </location>
</feature>
<gene>
    <name evidence="4" type="primary">LOC100900921</name>
</gene>
<feature type="compositionally biased region" description="Basic and acidic residues" evidence="1">
    <location>
        <begin position="1018"/>
        <end position="1033"/>
    </location>
</feature>
<reference evidence="4" key="1">
    <citation type="submission" date="2025-08" db="UniProtKB">
        <authorList>
            <consortium name="RefSeq"/>
        </authorList>
    </citation>
    <scope>IDENTIFICATION</scope>
</reference>
<dbReference type="Gene3D" id="2.60.200.20">
    <property type="match status" value="1"/>
</dbReference>
<feature type="compositionally biased region" description="Polar residues" evidence="1">
    <location>
        <begin position="153"/>
        <end position="164"/>
    </location>
</feature>
<dbReference type="PANTHER" id="PTHR21603">
    <property type="entry name" value="ANTIGEN KI-67-LIKE PROTEIN"/>
    <property type="match status" value="1"/>
</dbReference>
<accession>A0AAJ7SDP2</accession>
<feature type="compositionally biased region" description="Low complexity" evidence="1">
    <location>
        <begin position="355"/>
        <end position="383"/>
    </location>
</feature>